<evidence type="ECO:0000256" key="5">
    <source>
        <dbReference type="ARBA" id="ARBA00022927"/>
    </source>
</evidence>
<evidence type="ECO:0000256" key="1">
    <source>
        <dbReference type="ARBA" id="ARBA00004496"/>
    </source>
</evidence>
<dbReference type="InterPro" id="IPR001494">
    <property type="entry name" value="Importin-beta_N"/>
</dbReference>
<evidence type="ECO:0000256" key="4">
    <source>
        <dbReference type="ARBA" id="ARBA00022737"/>
    </source>
</evidence>
<dbReference type="SMART" id="SM00060">
    <property type="entry name" value="FN3"/>
    <property type="match status" value="3"/>
</dbReference>
<feature type="region of interest" description="Disordered" evidence="6">
    <location>
        <begin position="17"/>
        <end position="57"/>
    </location>
</feature>
<gene>
    <name evidence="8" type="ORF">F2P81_014895</name>
</gene>
<dbReference type="Pfam" id="PF03810">
    <property type="entry name" value="IBN_N"/>
    <property type="match status" value="1"/>
</dbReference>
<dbReference type="SUPFAM" id="SSF48371">
    <property type="entry name" value="ARM repeat"/>
    <property type="match status" value="1"/>
</dbReference>
<dbReference type="Pfam" id="PF00041">
    <property type="entry name" value="fn3"/>
    <property type="match status" value="1"/>
</dbReference>
<dbReference type="GO" id="GO:0005737">
    <property type="term" value="C:cytoplasm"/>
    <property type="evidence" value="ECO:0007669"/>
    <property type="project" value="UniProtKB-SubCell"/>
</dbReference>
<evidence type="ECO:0000259" key="7">
    <source>
        <dbReference type="PROSITE" id="PS50853"/>
    </source>
</evidence>
<evidence type="ECO:0000256" key="3">
    <source>
        <dbReference type="ARBA" id="ARBA00022490"/>
    </source>
</evidence>
<dbReference type="Pfam" id="PF13513">
    <property type="entry name" value="HEAT_EZ"/>
    <property type="match status" value="1"/>
</dbReference>
<comment type="subcellular location">
    <subcellularLocation>
        <location evidence="1">Cytoplasm</location>
    </subcellularLocation>
</comment>
<dbReference type="CDD" id="cd00063">
    <property type="entry name" value="FN3"/>
    <property type="match status" value="2"/>
</dbReference>
<keyword evidence="2" id="KW-0813">Transport</keyword>
<accession>A0A6A4SJ33</accession>
<dbReference type="Pfam" id="PF25574">
    <property type="entry name" value="TPR_IMB1"/>
    <property type="match status" value="1"/>
</dbReference>
<dbReference type="InterPro" id="IPR040122">
    <property type="entry name" value="Importin_beta"/>
</dbReference>
<dbReference type="InterPro" id="IPR011989">
    <property type="entry name" value="ARM-like"/>
</dbReference>
<comment type="caution">
    <text evidence="8">The sequence shown here is derived from an EMBL/GenBank/DDBJ whole genome shotgun (WGS) entry which is preliminary data.</text>
</comment>
<evidence type="ECO:0000256" key="2">
    <source>
        <dbReference type="ARBA" id="ARBA00022448"/>
    </source>
</evidence>
<feature type="compositionally biased region" description="Basic and acidic residues" evidence="6">
    <location>
        <begin position="658"/>
        <end position="667"/>
    </location>
</feature>
<dbReference type="SUPFAM" id="SSF49265">
    <property type="entry name" value="Fibronectin type III"/>
    <property type="match status" value="2"/>
</dbReference>
<keyword evidence="4" id="KW-0677">Repeat</keyword>
<protein>
    <recommendedName>
        <fullName evidence="7">Fibronectin type-III domain-containing protein</fullName>
    </recommendedName>
</protein>
<feature type="domain" description="Fibronectin type-III" evidence="7">
    <location>
        <begin position="447"/>
        <end position="544"/>
    </location>
</feature>
<dbReference type="InterPro" id="IPR058584">
    <property type="entry name" value="IMB1_TNPO1-like_TPR"/>
</dbReference>
<organism evidence="8 9">
    <name type="scientific">Scophthalmus maximus</name>
    <name type="common">Turbot</name>
    <name type="synonym">Psetta maxima</name>
    <dbReference type="NCBI Taxonomy" id="52904"/>
    <lineage>
        <taxon>Eukaryota</taxon>
        <taxon>Metazoa</taxon>
        <taxon>Chordata</taxon>
        <taxon>Craniata</taxon>
        <taxon>Vertebrata</taxon>
        <taxon>Euteleostomi</taxon>
        <taxon>Actinopterygii</taxon>
        <taxon>Neopterygii</taxon>
        <taxon>Teleostei</taxon>
        <taxon>Neoteleostei</taxon>
        <taxon>Acanthomorphata</taxon>
        <taxon>Carangaria</taxon>
        <taxon>Pleuronectiformes</taxon>
        <taxon>Pleuronectoidei</taxon>
        <taxon>Scophthalmidae</taxon>
        <taxon>Scophthalmus</taxon>
    </lineage>
</organism>
<reference evidence="8 9" key="1">
    <citation type="submission" date="2019-06" db="EMBL/GenBank/DDBJ databases">
        <title>Draft genomes of female and male turbot (Scophthalmus maximus).</title>
        <authorList>
            <person name="Xu H."/>
            <person name="Xu X.-W."/>
            <person name="Shao C."/>
            <person name="Chen S."/>
        </authorList>
    </citation>
    <scope>NUCLEOTIDE SEQUENCE [LARGE SCALE GENOMIC DNA]</scope>
    <source>
        <strain evidence="8">Ysfricsl-2016a</strain>
        <tissue evidence="8">Blood</tissue>
    </source>
</reference>
<dbReference type="InterPro" id="IPR016024">
    <property type="entry name" value="ARM-type_fold"/>
</dbReference>
<keyword evidence="3" id="KW-0963">Cytoplasm</keyword>
<proteinExistence type="predicted"/>
<dbReference type="GO" id="GO:0006606">
    <property type="term" value="P:protein import into nucleus"/>
    <property type="evidence" value="ECO:0007669"/>
    <property type="project" value="InterPro"/>
</dbReference>
<keyword evidence="5" id="KW-0653">Protein transport</keyword>
<dbReference type="PROSITE" id="PS50853">
    <property type="entry name" value="FN3"/>
    <property type="match status" value="1"/>
</dbReference>
<dbReference type="Proteomes" id="UP000438429">
    <property type="component" value="Unassembled WGS sequence"/>
</dbReference>
<dbReference type="Gene3D" id="1.25.10.10">
    <property type="entry name" value="Leucine-rich Repeat Variant"/>
    <property type="match status" value="2"/>
</dbReference>
<feature type="compositionally biased region" description="Acidic residues" evidence="6">
    <location>
        <begin position="1017"/>
        <end position="1032"/>
    </location>
</feature>
<feature type="compositionally biased region" description="Basic and acidic residues" evidence="6">
    <location>
        <begin position="41"/>
        <end position="57"/>
    </location>
</feature>
<evidence type="ECO:0000313" key="8">
    <source>
        <dbReference type="EMBL" id="KAF0032605.1"/>
    </source>
</evidence>
<dbReference type="GO" id="GO:0031267">
    <property type="term" value="F:small GTPase binding"/>
    <property type="evidence" value="ECO:0007669"/>
    <property type="project" value="InterPro"/>
</dbReference>
<feature type="region of interest" description="Disordered" evidence="6">
    <location>
        <begin position="692"/>
        <end position="728"/>
    </location>
</feature>
<evidence type="ECO:0000256" key="6">
    <source>
        <dbReference type="SAM" id="MobiDB-lite"/>
    </source>
</evidence>
<evidence type="ECO:0000313" key="9">
    <source>
        <dbReference type="Proteomes" id="UP000438429"/>
    </source>
</evidence>
<dbReference type="InterPro" id="IPR003961">
    <property type="entry name" value="FN3_dom"/>
</dbReference>
<feature type="region of interest" description="Disordered" evidence="6">
    <location>
        <begin position="1008"/>
        <end position="1032"/>
    </location>
</feature>
<sequence length="1555" mass="175003">MEDPAYGVKLCGHDSEDLLSSRQDESSEGLSHNSLESLLQRNRDLRLPSRDHQEDMFSRQTRSFITEEILEALRKADRKGRDVVAPVTAKRLQAYGEGYVTNCTSSSNVIHREDFPNYGELRVWVEAKNQHGSARSQENVFNTADIIKPPPPTITLRQQEPLEIEWRSFCGELDLSVGTCDVRNRIAGNQVWLEHEGGFLHTYTLDSSLPGTAFEFQVRCSCSIGLISDWSAIHRIRCEEKAPVGELDVWRDCEISPTSFDCALTWKTLPMSRACGVILGYEVTLFHNDGTPVLLNFSTSEPRDKLLCHEMQCHLTSSLKDVSSVNVSAFNAWGVTVPSHLALPAPGQDKNEQAIALEMNEENLTVSWDLPTPLSPHLKEYVVQYKQAGCPPGQGFDWVKVTKSQTSVFFKGQFKKYTPFQVSLFKVSHRRNVHHLSSSIGYSVEGTPSTVSSFKVLSIAATQVTLFWEPAPLSKQNGVILFYQVGLDKQTVYNASTSPQYENGTCELNHLSPGQEYEVWIQAVTAAGPGARATARFKTKQHENYGTVKFQIVGLKRTMLALLFLGICIPALLCCCRVENKVCPQVSSCFYEKVPDPRNSHIFTQMKHQINDPFRGICIPIYEPHPKISVLEVVQIQSGAFKSTPKKTSFSDELTGPKARDGCSRMDCQDEQSEDAVTEECGRTDHRYEREEYSKMVDSEEEEREMEEHRDDCWNSSEDEQLTSDEPTRSLSGLILKNNVKAHYQNFPPTVADFIKQECLNNIGDPSPLIRATIGILITTIASKGELQTWPELLPQLCNLLNSEDYNTCEGSFGALQKICEDSSELLDSDALNRPLNIMIPKFLQFFKHCSPKIRSHAIACVNQFIIGRAQALMDNIDTFIESLFALAADEDSEVRKNVCRALVMLLEVRIDRLIPHMHSIIQYMLQRTQDPDENVALEACEFWLTLAEQPICKEMLSGHLVQLIPILVNGMKYSEIDIILLKGDVEEDEAVPDSDQDIKPRFHKSRTVTLQHEGGEGEEGEDIEDDDDDDDDTLSDWNLRKCSAAALDVLANVFRDELLPHLLPLLKGLLFHPDWVIKESGILVLGAIAEGCMQGMVPYLPELIPHLIQCLCDKKALVRSIACWTLSRYAHWVVSQPPDSYLKPLMTELLKRILDGNKRVQEAACSAFATLEEEACTELVPYLSFILDTLVFAFGKYQHKNLLILYDAIGTLADSVGHHLNQPEYIQKLMPPLIAKWNELKDEDKDLFPLLECLSSVATALQSGFLPYCEPVYQRCVTLVQKTLAQAMMYNQHPDQYEAPDKDFMIVALDLLSGLAEGLGGNVEQLVARSNIMTLLFQCMQDTMPEVRQSSFALLGDLTKACFVHVKPCIAEFMPILGLNLNPEFISVCNNATWAIGEISMQMGAEMQPYVGMVLPHLVEIINRPNTPKTLLENTAITIGRLGYVCPQEVAPQLQHFIRPWCTSLRNIRDNEEKDSAFRGICVMIGVNPAGVVQDFIFFCDAVASWVNPKDDLRDMFYKILHGFKDQVGEENWQQFSEQFPPLLKERLSACYGV</sequence>
<dbReference type="PANTHER" id="PTHR10527">
    <property type="entry name" value="IMPORTIN BETA"/>
    <property type="match status" value="1"/>
</dbReference>
<name>A0A6A4SJ33_SCOMX</name>
<dbReference type="Gene3D" id="2.60.40.10">
    <property type="entry name" value="Immunoglobulins"/>
    <property type="match status" value="5"/>
</dbReference>
<dbReference type="EMBL" id="VEVO01000013">
    <property type="protein sequence ID" value="KAF0032605.1"/>
    <property type="molecule type" value="Genomic_DNA"/>
</dbReference>
<dbReference type="InterPro" id="IPR013783">
    <property type="entry name" value="Ig-like_fold"/>
</dbReference>
<feature type="compositionally biased region" description="Polar residues" evidence="6">
    <location>
        <begin position="28"/>
        <end position="40"/>
    </location>
</feature>
<feature type="region of interest" description="Disordered" evidence="6">
    <location>
        <begin position="646"/>
        <end position="667"/>
    </location>
</feature>
<dbReference type="InterPro" id="IPR036116">
    <property type="entry name" value="FN3_sf"/>
</dbReference>